<evidence type="ECO:0000256" key="5">
    <source>
        <dbReference type="ARBA" id="ARBA00022801"/>
    </source>
</evidence>
<dbReference type="GO" id="GO:0003924">
    <property type="term" value="F:GTPase activity"/>
    <property type="evidence" value="ECO:0007669"/>
    <property type="project" value="InterPro"/>
</dbReference>
<dbReference type="FunFam" id="3.30.70.870:FF:000002">
    <property type="entry name" value="Translation elongation factor 2"/>
    <property type="match status" value="1"/>
</dbReference>
<dbReference type="Gene3D" id="3.30.70.240">
    <property type="match status" value="1"/>
</dbReference>
<dbReference type="SUPFAM" id="SSF54980">
    <property type="entry name" value="EF-G C-terminal domain-like"/>
    <property type="match status" value="2"/>
</dbReference>
<dbReference type="Pfam" id="PF14492">
    <property type="entry name" value="EFG_III"/>
    <property type="match status" value="1"/>
</dbReference>
<evidence type="ECO:0000256" key="1">
    <source>
        <dbReference type="ARBA" id="ARBA00004496"/>
    </source>
</evidence>
<dbReference type="SMART" id="SM00838">
    <property type="entry name" value="EFG_C"/>
    <property type="match status" value="1"/>
</dbReference>
<dbReference type="PANTHER" id="PTHR42908">
    <property type="entry name" value="TRANSLATION ELONGATION FACTOR-RELATED"/>
    <property type="match status" value="1"/>
</dbReference>
<feature type="compositionally biased region" description="Gly residues" evidence="10">
    <location>
        <begin position="31"/>
        <end position="40"/>
    </location>
</feature>
<evidence type="ECO:0000256" key="3">
    <source>
        <dbReference type="ARBA" id="ARBA00022517"/>
    </source>
</evidence>
<dbReference type="SUPFAM" id="SSF52540">
    <property type="entry name" value="P-loop containing nucleoside triphosphate hydrolases"/>
    <property type="match status" value="1"/>
</dbReference>
<dbReference type="Gene3D" id="3.30.230.10">
    <property type="match status" value="1"/>
</dbReference>
<keyword evidence="3" id="KW-0690">Ribosome biogenesis</keyword>
<dbReference type="SUPFAM" id="SSF54211">
    <property type="entry name" value="Ribosomal protein S5 domain 2-like"/>
    <property type="match status" value="1"/>
</dbReference>
<dbReference type="EMBL" id="GDKF01002974">
    <property type="protein sequence ID" value="JAT75648.1"/>
    <property type="molecule type" value="Transcribed_RNA"/>
</dbReference>
<dbReference type="SUPFAM" id="SSF50447">
    <property type="entry name" value="Translation proteins"/>
    <property type="match status" value="1"/>
</dbReference>
<dbReference type="GO" id="GO:1990904">
    <property type="term" value="C:ribonucleoprotein complex"/>
    <property type="evidence" value="ECO:0007669"/>
    <property type="project" value="TreeGrafter"/>
</dbReference>
<feature type="domain" description="Tr-type G" evidence="11">
    <location>
        <begin position="58"/>
        <end position="319"/>
    </location>
</feature>
<dbReference type="InterPro" id="IPR014721">
    <property type="entry name" value="Ribsml_uS5_D2-typ_fold_subgr"/>
</dbReference>
<dbReference type="CDD" id="cd01885">
    <property type="entry name" value="EF2"/>
    <property type="match status" value="1"/>
</dbReference>
<gene>
    <name evidence="12" type="ORF">g.50618</name>
</gene>
<dbReference type="InterPro" id="IPR005225">
    <property type="entry name" value="Small_GTP-bd"/>
</dbReference>
<evidence type="ECO:0000256" key="2">
    <source>
        <dbReference type="ARBA" id="ARBA00022490"/>
    </source>
</evidence>
<dbReference type="NCBIfam" id="TIGR00231">
    <property type="entry name" value="small_GTP"/>
    <property type="match status" value="1"/>
</dbReference>
<dbReference type="InterPro" id="IPR009000">
    <property type="entry name" value="Transl_B-barrel_sf"/>
</dbReference>
<evidence type="ECO:0000256" key="10">
    <source>
        <dbReference type="SAM" id="MobiDB-lite"/>
    </source>
</evidence>
<evidence type="ECO:0000256" key="4">
    <source>
        <dbReference type="ARBA" id="ARBA00022741"/>
    </source>
</evidence>
<evidence type="ECO:0000313" key="12">
    <source>
        <dbReference type="EMBL" id="JAT75648.1"/>
    </source>
</evidence>
<keyword evidence="2" id="KW-0963">Cytoplasm</keyword>
<dbReference type="GO" id="GO:0005525">
    <property type="term" value="F:GTP binding"/>
    <property type="evidence" value="ECO:0007669"/>
    <property type="project" value="UniProtKB-KW"/>
</dbReference>
<comment type="catalytic activity">
    <reaction evidence="7">
        <text>GTP + H2O = GDP + phosphate + H(+)</text>
        <dbReference type="Rhea" id="RHEA:19669"/>
        <dbReference type="ChEBI" id="CHEBI:15377"/>
        <dbReference type="ChEBI" id="CHEBI:15378"/>
        <dbReference type="ChEBI" id="CHEBI:37565"/>
        <dbReference type="ChEBI" id="CHEBI:43474"/>
        <dbReference type="ChEBI" id="CHEBI:58189"/>
    </reaction>
</comment>
<dbReference type="InterPro" id="IPR035647">
    <property type="entry name" value="EFG_III/V"/>
</dbReference>
<dbReference type="InterPro" id="IPR020568">
    <property type="entry name" value="Ribosomal_Su5_D2-typ_SF"/>
</dbReference>
<keyword evidence="5" id="KW-0378">Hydrolase</keyword>
<dbReference type="Gene3D" id="3.30.70.870">
    <property type="entry name" value="Elongation Factor G (Translational Gtpase), domain 3"/>
    <property type="match status" value="1"/>
</dbReference>
<dbReference type="AlphaFoldDB" id="A0A1D2A8Z7"/>
<dbReference type="FunFam" id="3.40.50.300:FF:000746">
    <property type="entry name" value="Ribosome assembly protein 1"/>
    <property type="match status" value="1"/>
</dbReference>
<dbReference type="Gene3D" id="2.40.30.10">
    <property type="entry name" value="Translation factors"/>
    <property type="match status" value="1"/>
</dbReference>
<dbReference type="CDD" id="cd16268">
    <property type="entry name" value="EF2_II"/>
    <property type="match status" value="1"/>
</dbReference>
<organism evidence="12">
    <name type="scientific">Auxenochlorella protothecoides</name>
    <name type="common">Green microalga</name>
    <name type="synonym">Chlorella protothecoides</name>
    <dbReference type="NCBI Taxonomy" id="3075"/>
    <lineage>
        <taxon>Eukaryota</taxon>
        <taxon>Viridiplantae</taxon>
        <taxon>Chlorophyta</taxon>
        <taxon>core chlorophytes</taxon>
        <taxon>Trebouxiophyceae</taxon>
        <taxon>Chlorellales</taxon>
        <taxon>Chlorellaceae</taxon>
        <taxon>Auxenochlorella</taxon>
    </lineage>
</organism>
<dbReference type="FunFam" id="3.30.70.240:FF:000006">
    <property type="entry name" value="Elongation factor like GTPase 1"/>
    <property type="match status" value="1"/>
</dbReference>
<dbReference type="GO" id="GO:0042256">
    <property type="term" value="P:cytosolic ribosome assembly"/>
    <property type="evidence" value="ECO:0007669"/>
    <property type="project" value="TreeGrafter"/>
</dbReference>
<dbReference type="GO" id="GO:0043022">
    <property type="term" value="F:ribosome binding"/>
    <property type="evidence" value="ECO:0007669"/>
    <property type="project" value="TreeGrafter"/>
</dbReference>
<comment type="subcellular location">
    <subcellularLocation>
        <location evidence="1">Cytoplasm</location>
    </subcellularLocation>
</comment>
<dbReference type="Gene3D" id="3.40.50.300">
    <property type="entry name" value="P-loop containing nucleotide triphosphate hydrolases"/>
    <property type="match status" value="1"/>
</dbReference>
<dbReference type="InterPro" id="IPR000795">
    <property type="entry name" value="T_Tr_GTP-bd_dom"/>
</dbReference>
<proteinExistence type="predicted"/>
<dbReference type="PANTHER" id="PTHR42908:SF3">
    <property type="entry name" value="ELONGATION FACTOR-LIKE GTPASE 1"/>
    <property type="match status" value="1"/>
</dbReference>
<dbReference type="InterPro" id="IPR027417">
    <property type="entry name" value="P-loop_NTPase"/>
</dbReference>
<name>A0A1D2A8Z7_AUXPR</name>
<sequence length="1135" mass="117916">MNSDLGLVSHLQHQTVRCALAWEGAQQAYSGWGGGPGGPGRDLQPPVTSQSQCTPAQDRIRNVCVLAHVDHGKTTLSDHLIASNGLIHPRLAGELRFLDSGEEEQIRGITMKSSSITLMHLAGERGGPRRQRTPANMRESGHLINLIDSPGHIDFCSEVSTAVRLSDGALVVVDAVEGVCIQTHAVLRQAWEERLDMVLVINKIDRLALELRLGPEEAYARLRAVVDHVNLVVSSFHSEQFISEADAVLAHENTRSQALQARAGGGAGEGAEDDAGAEDVFSPSKGNVVFGSAGDGWAFGLADFAGLYAAKLGCKASALERALWGDYAFQPKTKRILPIRPGSGGKPLFVQFALEPVWRVYACCEAADPAAELSRLAAGLGLGERLHPRALAAADPRAAARALMQAWLPLAEAVLGAAVAALPSPVAAAPRRAPRLLPPRDAALRGLAPEEGVALELEAEERAMRECTPAGPPLVYISKMISVPANVLPRQPGTAPSADPSQEIFLAFGRVFAGTLRTGQALCVLPDTHNPADPAAIAAARSVTPSALYLMMGRGLEPLAAVPAGNVLALAGLGQAILKTATLAPGARVRPLAPLLFQAAPIVRVAVEPADAADLAALEAGLALLARADPMVRLEARASGERVLCAAGEVHLETCVKDLEARFARCRIIVSPPLVAFRESLAAPEDAEAAHTPAPGAQHAQHAHGPVVEAATPTGAVALRLRAFPLPSPLAGALEAGAAVLQAALGEAGRGAGPGEREREAAAELGRRLAASAEGAELLLARAWALGPRRVGPNALLLSPTSPGQGAGGPTTGLWDVPPPGVLAVGGRQGRGARPPSPAVVGPAAAGAAPAEGAGADEAVEEARATLRIALGRPEVAQVLCLGQGGAHAGNAEVDAQGTALGLSAEGVARLRDSIEAGVLAGFGMATEAGPLCDEPMWGVGFEVEARVVGSGDEASPAPRTGEDVYGPLSGQVAAAVRAAARRALAASAPRLVEAMYLCEIATSSEGLSAVYAVLGRRRARVLREELREGSDLFMVHAYLPAESSFGFVDELRRRSSGAASASLLLSHWERLGVDPFFVPTSLLEREEWGEEGQGVGAANLARKLIDATRRRKGLPVEEKVVESATKQRTRARKV</sequence>
<feature type="region of interest" description="Disordered" evidence="10">
    <location>
        <begin position="31"/>
        <end position="54"/>
    </location>
</feature>
<dbReference type="PRINTS" id="PR00315">
    <property type="entry name" value="ELONGATNFCT"/>
</dbReference>
<feature type="region of interest" description="Disordered" evidence="10">
    <location>
        <begin position="686"/>
        <end position="705"/>
    </location>
</feature>
<dbReference type="Gene3D" id="3.90.1430.10">
    <property type="entry name" value="Yeast translation eEF2 (G' domain)"/>
    <property type="match status" value="1"/>
</dbReference>
<evidence type="ECO:0000259" key="11">
    <source>
        <dbReference type="PROSITE" id="PS51722"/>
    </source>
</evidence>
<evidence type="ECO:0000256" key="6">
    <source>
        <dbReference type="ARBA" id="ARBA00023134"/>
    </source>
</evidence>
<reference evidence="12" key="1">
    <citation type="submission" date="2015-08" db="EMBL/GenBank/DDBJ databases">
        <authorList>
            <person name="Babu N.S."/>
            <person name="Beckwith C.J."/>
            <person name="Beseler K.G."/>
            <person name="Brison A."/>
            <person name="Carone J.V."/>
            <person name="Caskin T.P."/>
            <person name="Diamond M."/>
            <person name="Durham M.E."/>
            <person name="Foxe J.M."/>
            <person name="Go M."/>
            <person name="Henderson B.A."/>
            <person name="Jones I.B."/>
            <person name="McGettigan J.A."/>
            <person name="Micheletti S.J."/>
            <person name="Nasrallah M.E."/>
            <person name="Ortiz D."/>
            <person name="Piller C.R."/>
            <person name="Privatt S.R."/>
            <person name="Schneider S.L."/>
            <person name="Sharp S."/>
            <person name="Smith T.C."/>
            <person name="Stanton J.D."/>
            <person name="Ullery H.E."/>
            <person name="Wilson R.J."/>
            <person name="Serrano M.G."/>
            <person name="Buck G."/>
            <person name="Lee V."/>
            <person name="Wang Y."/>
            <person name="Carvalho R."/>
            <person name="Voegtly L."/>
            <person name="Shi R."/>
            <person name="Duckworth R."/>
            <person name="Johnson A."/>
            <person name="Loviza R."/>
            <person name="Walstead R."/>
            <person name="Shah Z."/>
            <person name="Kiflezghi M."/>
            <person name="Wade K."/>
            <person name="Ball S.L."/>
            <person name="Bradley K.W."/>
            <person name="Asai D.J."/>
            <person name="Bowman C.A."/>
            <person name="Russell D.A."/>
            <person name="Pope W.H."/>
            <person name="Jacobs-Sera D."/>
            <person name="Hendrix R.W."/>
            <person name="Hatfull G.F."/>
        </authorList>
    </citation>
    <scope>NUCLEOTIDE SEQUENCE</scope>
</reference>
<protein>
    <recommendedName>
        <fullName evidence="8">Ribosome assembly protein 1</fullName>
    </recommendedName>
    <alternativeName>
        <fullName evidence="9">Elongation factor-like 1</fullName>
    </alternativeName>
</protein>
<dbReference type="PROSITE" id="PS51722">
    <property type="entry name" value="G_TR_2"/>
    <property type="match status" value="1"/>
</dbReference>
<dbReference type="CDD" id="cd04096">
    <property type="entry name" value="eEF2_snRNP_like_C"/>
    <property type="match status" value="1"/>
</dbReference>
<evidence type="ECO:0000256" key="8">
    <source>
        <dbReference type="ARBA" id="ARBA00068031"/>
    </source>
</evidence>
<dbReference type="Pfam" id="PF00679">
    <property type="entry name" value="EFG_C"/>
    <property type="match status" value="1"/>
</dbReference>
<evidence type="ECO:0000256" key="9">
    <source>
        <dbReference type="ARBA" id="ARBA00081809"/>
    </source>
</evidence>
<dbReference type="InterPro" id="IPR041095">
    <property type="entry name" value="EFG_II"/>
</dbReference>
<dbReference type="InterPro" id="IPR000640">
    <property type="entry name" value="EFG_V-like"/>
</dbReference>
<evidence type="ECO:0000256" key="7">
    <source>
        <dbReference type="ARBA" id="ARBA00048548"/>
    </source>
</evidence>
<accession>A0A1D2A8Z7</accession>
<dbReference type="Pfam" id="PF00009">
    <property type="entry name" value="GTP_EFTU"/>
    <property type="match status" value="1"/>
</dbReference>
<dbReference type="GO" id="GO:0005829">
    <property type="term" value="C:cytosol"/>
    <property type="evidence" value="ECO:0007669"/>
    <property type="project" value="TreeGrafter"/>
</dbReference>
<keyword evidence="6" id="KW-0342">GTP-binding</keyword>
<keyword evidence="4" id="KW-0547">Nucleotide-binding</keyword>
<feature type="compositionally biased region" description="Low complexity" evidence="10">
    <location>
        <begin position="690"/>
        <end position="705"/>
    </location>
</feature>